<feature type="chain" id="PRO_5022873482" evidence="1">
    <location>
        <begin position="21"/>
        <end position="396"/>
    </location>
</feature>
<dbReference type="AlphaFoldDB" id="A0A5B8UK05"/>
<gene>
    <name evidence="2" type="ORF">FSB75_12760</name>
</gene>
<evidence type="ECO:0000313" key="2">
    <source>
        <dbReference type="EMBL" id="QEC56732.1"/>
    </source>
</evidence>
<reference evidence="2 3" key="1">
    <citation type="journal article" date="2015" name="Int. J. Syst. Evol. Microbiol.">
        <title>Flavisolibacter ginsenosidimutans sp. nov., with ginsenoside-converting activity isolated from soil used for cultivating ginseng.</title>
        <authorList>
            <person name="Zhao Y."/>
            <person name="Liu Q."/>
            <person name="Kang M.S."/>
            <person name="Jin F."/>
            <person name="Yu H."/>
            <person name="Im W.T."/>
        </authorList>
    </citation>
    <scope>NUCLEOTIDE SEQUENCE [LARGE SCALE GENOMIC DNA]</scope>
    <source>
        <strain evidence="2 3">Gsoil 636</strain>
    </source>
</reference>
<feature type="signal peptide" evidence="1">
    <location>
        <begin position="1"/>
        <end position="20"/>
    </location>
</feature>
<dbReference type="KEGG" id="fgg:FSB75_12760"/>
<protein>
    <submittedName>
        <fullName evidence="2">DUF3570 domain-containing protein</fullName>
    </submittedName>
</protein>
<dbReference type="InterPro" id="IPR021953">
    <property type="entry name" value="DUF3570"/>
</dbReference>
<dbReference type="EMBL" id="CP042433">
    <property type="protein sequence ID" value="QEC56732.1"/>
    <property type="molecule type" value="Genomic_DNA"/>
</dbReference>
<dbReference type="RefSeq" id="WP_146788055.1">
    <property type="nucleotide sequence ID" value="NZ_BAABIO010000003.1"/>
</dbReference>
<keyword evidence="3" id="KW-1185">Reference proteome</keyword>
<dbReference type="Proteomes" id="UP000321204">
    <property type="component" value="Chromosome"/>
</dbReference>
<dbReference type="OrthoDB" id="5450709at2"/>
<organism evidence="2 3">
    <name type="scientific">Flavisolibacter ginsenosidimutans</name>
    <dbReference type="NCBI Taxonomy" id="661481"/>
    <lineage>
        <taxon>Bacteria</taxon>
        <taxon>Pseudomonadati</taxon>
        <taxon>Bacteroidota</taxon>
        <taxon>Chitinophagia</taxon>
        <taxon>Chitinophagales</taxon>
        <taxon>Chitinophagaceae</taxon>
        <taxon>Flavisolibacter</taxon>
    </lineage>
</organism>
<accession>A0A5B8UK05</accession>
<evidence type="ECO:0000313" key="3">
    <source>
        <dbReference type="Proteomes" id="UP000321204"/>
    </source>
</evidence>
<sequence>MKKICLSVVGMFLTFFAAFAQDSTAYKSRKLTFEEANLVSSYYHQDGNNSAVTGGVGTENLTDYSNTIDLKFVRWGANNVKHSFTLEAGIDHYTSASSDKIDPRTISSASSADTRIYPSLSWMAENNAKGTTFGAGVSFSSEFDYKSFGANVLFAKKTANRNGEFSVKLQAYLDQVTIIQPIELRSNQNINSHEDDYASQARNSFSGSFSYSQIINPNFQLALIADVVYQQGYLGLPFHRIYFNNGSEGVETLPGTRLKIPLGIRANYFLGDKVVLRSFYRYYHDDWGLSAHTAQLEAALKISPFFSFTPFYRYYNQQGTKYFAPINTHSVSEQFYTSNYDLSTLNSGFYGAGFRLTPEKGVLVIQHLSALEIRYGHYSRSNGLNSNILSLNLQVK</sequence>
<keyword evidence="1" id="KW-0732">Signal</keyword>
<name>A0A5B8UK05_9BACT</name>
<dbReference type="Pfam" id="PF12094">
    <property type="entry name" value="DUF3570"/>
    <property type="match status" value="1"/>
</dbReference>
<evidence type="ECO:0000256" key="1">
    <source>
        <dbReference type="SAM" id="SignalP"/>
    </source>
</evidence>
<proteinExistence type="predicted"/>